<sequence length="102" mass="10287">MQQASYTASGSKGLLEKGGSARKAAVHEAVEQVGGTVECVYFAFGSDDLYSILELPDNASAAALSLAVTASGALTTKAVVLLTPEEIDAAVAKSVAFRPPGA</sequence>
<gene>
    <name evidence="1" type="ORF">HEB94_001453</name>
</gene>
<reference evidence="1" key="1">
    <citation type="submission" date="2020-10" db="EMBL/GenBank/DDBJ databases">
        <title>Sequencing the genomes of 1000 actinobacteria strains.</title>
        <authorList>
            <person name="Klenk H.-P."/>
        </authorList>
    </citation>
    <scope>NUCLEOTIDE SEQUENCE</scope>
    <source>
        <strain evidence="1">DSM 45354</strain>
    </source>
</reference>
<organism evidence="1 2">
    <name type="scientific">Actinopolymorpha pittospori</name>
    <dbReference type="NCBI Taxonomy" id="648752"/>
    <lineage>
        <taxon>Bacteria</taxon>
        <taxon>Bacillati</taxon>
        <taxon>Actinomycetota</taxon>
        <taxon>Actinomycetes</taxon>
        <taxon>Propionibacteriales</taxon>
        <taxon>Actinopolymorphaceae</taxon>
        <taxon>Actinopolymorpha</taxon>
    </lineage>
</organism>
<dbReference type="RefSeq" id="WP_238361450.1">
    <property type="nucleotide sequence ID" value="NZ_BAABJL010000143.1"/>
</dbReference>
<protein>
    <submittedName>
        <fullName evidence="1">Uncharacterized protein with GYD domain</fullName>
    </submittedName>
</protein>
<dbReference type="Proteomes" id="UP000638648">
    <property type="component" value="Unassembled WGS sequence"/>
</dbReference>
<dbReference type="Pfam" id="PF08734">
    <property type="entry name" value="GYD"/>
    <property type="match status" value="1"/>
</dbReference>
<dbReference type="InterPro" id="IPR014845">
    <property type="entry name" value="GYD/TTHA1554"/>
</dbReference>
<keyword evidence="2" id="KW-1185">Reference proteome</keyword>
<comment type="caution">
    <text evidence="1">The sequence shown here is derived from an EMBL/GenBank/DDBJ whole genome shotgun (WGS) entry which is preliminary data.</text>
</comment>
<evidence type="ECO:0000313" key="1">
    <source>
        <dbReference type="EMBL" id="MBE1604605.1"/>
    </source>
</evidence>
<accession>A0A927RA34</accession>
<proteinExistence type="predicted"/>
<dbReference type="EMBL" id="JADBEM010000001">
    <property type="protein sequence ID" value="MBE1604605.1"/>
    <property type="molecule type" value="Genomic_DNA"/>
</dbReference>
<name>A0A927RA34_9ACTN</name>
<dbReference type="AlphaFoldDB" id="A0A927RA34"/>
<evidence type="ECO:0000313" key="2">
    <source>
        <dbReference type="Proteomes" id="UP000638648"/>
    </source>
</evidence>